<accession>A0A255EFD6</accession>
<dbReference type="AlphaFoldDB" id="A0A255EFD6"/>
<evidence type="ECO:0000313" key="2">
    <source>
        <dbReference type="EMBL" id="OYN90249.1"/>
    </source>
</evidence>
<dbReference type="RefSeq" id="WP_094454375.1">
    <property type="nucleotide sequence ID" value="NZ_NMVJ01000007.1"/>
</dbReference>
<comment type="caution">
    <text evidence="2">The sequence shown here is derived from an EMBL/GenBank/DDBJ whole genome shotgun (WGS) entry which is preliminary data.</text>
</comment>
<organism evidence="2 3">
    <name type="scientific">Parenemella sanctibonifatiensis</name>
    <dbReference type="NCBI Taxonomy" id="2016505"/>
    <lineage>
        <taxon>Bacteria</taxon>
        <taxon>Bacillati</taxon>
        <taxon>Actinomycetota</taxon>
        <taxon>Actinomycetes</taxon>
        <taxon>Propionibacteriales</taxon>
        <taxon>Propionibacteriaceae</taxon>
        <taxon>Parenemella</taxon>
    </lineage>
</organism>
<gene>
    <name evidence="2" type="ORF">CGZ91_08770</name>
</gene>
<protein>
    <submittedName>
        <fullName evidence="2">Uncharacterized protein</fullName>
    </submittedName>
</protein>
<keyword evidence="3" id="KW-1185">Reference proteome</keyword>
<evidence type="ECO:0000256" key="1">
    <source>
        <dbReference type="SAM" id="MobiDB-lite"/>
    </source>
</evidence>
<sequence length="255" mass="28766">MYKYGTGSAPLPDAPVAWVAPIIKRWFTEKRFRAYDLIGVWPSAESVVIVVREQRTDELWAWRPTRDSDLDRDPVQVGDPVDPALGAPWDRVPDRDEPPRHGFWPDAFDEPMLPRLEEDTYRSASWAETTLSHLYRLTRNRSIDPHPVLAGFVEHSGEAWLMLGVDPTDGPFDDHEAWQGIALVVPSHGNFGDPWHGDYADGALSNLYGCAADLVASSIARQRDECPEISRCWFMSSRTPERIAWCEAVVGALAR</sequence>
<name>A0A255EFD6_9ACTN</name>
<reference evidence="2 3" key="1">
    <citation type="submission" date="2017-07" db="EMBL/GenBank/DDBJ databases">
        <title>Draft whole genome sequences of clinical Proprionibacteriaceae strains.</title>
        <authorList>
            <person name="Bernier A.-M."/>
            <person name="Bernard K."/>
            <person name="Domingo M.-C."/>
        </authorList>
    </citation>
    <scope>NUCLEOTIDE SEQUENCE [LARGE SCALE GENOMIC DNA]</scope>
    <source>
        <strain evidence="2 3">NML 150081</strain>
    </source>
</reference>
<evidence type="ECO:0000313" key="3">
    <source>
        <dbReference type="Proteomes" id="UP000216300"/>
    </source>
</evidence>
<feature type="region of interest" description="Disordered" evidence="1">
    <location>
        <begin position="71"/>
        <end position="92"/>
    </location>
</feature>
<dbReference type="EMBL" id="NMVJ01000007">
    <property type="protein sequence ID" value="OYN90249.1"/>
    <property type="molecule type" value="Genomic_DNA"/>
</dbReference>
<dbReference type="Proteomes" id="UP000216300">
    <property type="component" value="Unassembled WGS sequence"/>
</dbReference>
<proteinExistence type="predicted"/>